<protein>
    <submittedName>
        <fullName evidence="1">Uncharacterized protein</fullName>
    </submittedName>
</protein>
<gene>
    <name evidence="1" type="ORF">CSKR_112937</name>
</gene>
<dbReference type="OrthoDB" id="10315691at2759"/>
<dbReference type="AlphaFoldDB" id="A0A3R7FLD9"/>
<reference evidence="1 2" key="2">
    <citation type="journal article" date="2021" name="Genomics">
        <title>High-quality reference genome for Clonorchis sinensis.</title>
        <authorList>
            <person name="Young N.D."/>
            <person name="Stroehlein A.J."/>
            <person name="Kinkar L."/>
            <person name="Wang T."/>
            <person name="Sohn W.M."/>
            <person name="Chang B.C.H."/>
            <person name="Kaur P."/>
            <person name="Weisz D."/>
            <person name="Dudchenko O."/>
            <person name="Aiden E.L."/>
            <person name="Korhonen P.K."/>
            <person name="Gasser R.B."/>
        </authorList>
    </citation>
    <scope>NUCLEOTIDE SEQUENCE [LARGE SCALE GENOMIC DNA]</scope>
    <source>
        <strain evidence="1">Cs-k2</strain>
    </source>
</reference>
<name>A0A3R7FLD9_CLOSI</name>
<sequence>TFVTLGSGNWIQRLTDEIVGYSSFPDFRQYCARVLHRFPNVKGDLTSEEACRNLLLMAPRFWQNGLLGECELKTFINGIGDFVLYVNVKKLRARYGDNNEHGLSWLTTRRLNNDTGSCTTATGVWITGPHTQTFCSKISGRKFTYFTVKNCNLYSKHPPKLNKMLIATYELTLDKSADRFKVHHLLEQLNEGKPRCRYNGFSLAYFH</sequence>
<keyword evidence="2" id="KW-1185">Reference proteome</keyword>
<organism evidence="1 2">
    <name type="scientific">Clonorchis sinensis</name>
    <name type="common">Chinese liver fluke</name>
    <dbReference type="NCBI Taxonomy" id="79923"/>
    <lineage>
        <taxon>Eukaryota</taxon>
        <taxon>Metazoa</taxon>
        <taxon>Spiralia</taxon>
        <taxon>Lophotrochozoa</taxon>
        <taxon>Platyhelminthes</taxon>
        <taxon>Trematoda</taxon>
        <taxon>Digenea</taxon>
        <taxon>Opisthorchiida</taxon>
        <taxon>Opisthorchiata</taxon>
        <taxon>Opisthorchiidae</taxon>
        <taxon>Clonorchis</taxon>
    </lineage>
</organism>
<evidence type="ECO:0000313" key="2">
    <source>
        <dbReference type="Proteomes" id="UP000286415"/>
    </source>
</evidence>
<comment type="caution">
    <text evidence="1">The sequence shown here is derived from an EMBL/GenBank/DDBJ whole genome shotgun (WGS) entry which is preliminary data.</text>
</comment>
<feature type="non-terminal residue" evidence="1">
    <location>
        <position position="1"/>
    </location>
</feature>
<reference evidence="1 2" key="1">
    <citation type="journal article" date="2018" name="Biotechnol. Adv.">
        <title>Improved genomic resources and new bioinformatic workflow for the carcinogenic parasite Clonorchis sinensis: Biotechnological implications.</title>
        <authorList>
            <person name="Wang D."/>
            <person name="Korhonen P.K."/>
            <person name="Gasser R.B."/>
            <person name="Young N.D."/>
        </authorList>
    </citation>
    <scope>NUCLEOTIDE SEQUENCE [LARGE SCALE GENOMIC DNA]</scope>
    <source>
        <strain evidence="1">Cs-k2</strain>
    </source>
</reference>
<evidence type="ECO:0000313" key="1">
    <source>
        <dbReference type="EMBL" id="KAG5449125.1"/>
    </source>
</evidence>
<dbReference type="InParanoid" id="A0A3R7FLD9"/>
<dbReference type="Proteomes" id="UP000286415">
    <property type="component" value="Unassembled WGS sequence"/>
</dbReference>
<proteinExistence type="predicted"/>
<dbReference type="EMBL" id="NIRI02000042">
    <property type="protein sequence ID" value="KAG5449125.1"/>
    <property type="molecule type" value="Genomic_DNA"/>
</dbReference>
<accession>A0A3R7FLD9</accession>